<proteinExistence type="predicted"/>
<sequence>MSQPTAPVKNARQLRTPLALALADLAAIFDDLQFTLRCCERLVVELERGDAQRDPVLIESLWVSALNSYARCFRPGERGMGLTEDDLKATGVQGEVLEWHGLLRKIRKHLVLGEANPREVYSIGVSQAADGSPEGIVITSAVHPLVDDLTVRQTGRLAFELSRLLDERIKEHQKKVFAAVEELPKGKLDELPDIEITT</sequence>
<name>A0A9Y2IBU6_9PSEU</name>
<evidence type="ECO:0000313" key="2">
    <source>
        <dbReference type="Proteomes" id="UP001236014"/>
    </source>
</evidence>
<dbReference type="AlphaFoldDB" id="A0A9Y2IBU6"/>
<dbReference type="RefSeq" id="WP_285968266.1">
    <property type="nucleotide sequence ID" value="NZ_CP127294.1"/>
</dbReference>
<keyword evidence="2" id="KW-1185">Reference proteome</keyword>
<evidence type="ECO:0000313" key="1">
    <source>
        <dbReference type="EMBL" id="WIX77525.1"/>
    </source>
</evidence>
<dbReference type="Proteomes" id="UP001236014">
    <property type="component" value="Chromosome"/>
</dbReference>
<gene>
    <name evidence="1" type="ORF">QRX50_39975</name>
</gene>
<dbReference type="KEGG" id="acab:QRX50_39975"/>
<reference evidence="1 2" key="1">
    <citation type="submission" date="2023-06" db="EMBL/GenBank/DDBJ databases">
        <authorList>
            <person name="Oyuntsetseg B."/>
            <person name="Kim S.B."/>
        </authorList>
    </citation>
    <scope>NUCLEOTIDE SEQUENCE [LARGE SCALE GENOMIC DNA]</scope>
    <source>
        <strain evidence="1 2">2-15</strain>
    </source>
</reference>
<organism evidence="1 2">
    <name type="scientific">Amycolatopsis carbonis</name>
    <dbReference type="NCBI Taxonomy" id="715471"/>
    <lineage>
        <taxon>Bacteria</taxon>
        <taxon>Bacillati</taxon>
        <taxon>Actinomycetota</taxon>
        <taxon>Actinomycetes</taxon>
        <taxon>Pseudonocardiales</taxon>
        <taxon>Pseudonocardiaceae</taxon>
        <taxon>Amycolatopsis</taxon>
    </lineage>
</organism>
<dbReference type="EMBL" id="CP127294">
    <property type="protein sequence ID" value="WIX77525.1"/>
    <property type="molecule type" value="Genomic_DNA"/>
</dbReference>
<accession>A0A9Y2IBU6</accession>
<protein>
    <submittedName>
        <fullName evidence="1">Uncharacterized protein</fullName>
    </submittedName>
</protein>